<evidence type="ECO:0000313" key="1">
    <source>
        <dbReference type="EMBL" id="AVO46855.1"/>
    </source>
</evidence>
<organism evidence="1 2">
    <name type="scientific">Phreatobacter cathodiphilus</name>
    <dbReference type="NCBI Taxonomy" id="1868589"/>
    <lineage>
        <taxon>Bacteria</taxon>
        <taxon>Pseudomonadati</taxon>
        <taxon>Pseudomonadota</taxon>
        <taxon>Alphaproteobacteria</taxon>
        <taxon>Hyphomicrobiales</taxon>
        <taxon>Phreatobacteraceae</taxon>
        <taxon>Phreatobacter</taxon>
    </lineage>
</organism>
<keyword evidence="2" id="KW-1185">Reference proteome</keyword>
<name>A0A2S0NFC3_9HYPH</name>
<dbReference type="AlphaFoldDB" id="A0A2S0NFC3"/>
<evidence type="ECO:0000313" key="2">
    <source>
        <dbReference type="Proteomes" id="UP000237889"/>
    </source>
</evidence>
<sequence>MKRSDEIGRLVVELEGATERARSLGLDVAAYLLELTTSEVREAYVIQRYDEVPARPAARTARRNEMAGGG</sequence>
<dbReference type="Proteomes" id="UP000237889">
    <property type="component" value="Chromosome"/>
</dbReference>
<dbReference type="EMBL" id="CP027668">
    <property type="protein sequence ID" value="AVO46855.1"/>
    <property type="molecule type" value="Genomic_DNA"/>
</dbReference>
<gene>
    <name evidence="1" type="ORF">C6569_18310</name>
</gene>
<dbReference type="KEGG" id="phr:C6569_18310"/>
<dbReference type="RefSeq" id="WP_106750225.1">
    <property type="nucleotide sequence ID" value="NZ_CP027668.1"/>
</dbReference>
<proteinExistence type="predicted"/>
<protein>
    <submittedName>
        <fullName evidence="1">Uncharacterized protein</fullName>
    </submittedName>
</protein>
<accession>A0A2S0NFC3</accession>
<reference evidence="1 2" key="1">
    <citation type="submission" date="2018-03" db="EMBL/GenBank/DDBJ databases">
        <title>Genome sequencing of Phreatobacter sp.</title>
        <authorList>
            <person name="Kim S.-J."/>
            <person name="Heo J."/>
            <person name="Kwon S.-W."/>
        </authorList>
    </citation>
    <scope>NUCLEOTIDE SEQUENCE [LARGE SCALE GENOMIC DNA]</scope>
    <source>
        <strain evidence="1 2">S-12</strain>
    </source>
</reference>